<keyword evidence="3" id="KW-1185">Reference proteome</keyword>
<sequence length="125" mass="13006">MTVCVSVAVVVKLTVKSVWAVSVTCAPPSVTVRVALGTGAVTVVGRTPWHRQALKKALSLRQTSVAYAGIDTPAALALALTAGRFLRRLTPSARVRLGLSTTQALLISFTLPGNPAVTVAEQVMV</sequence>
<dbReference type="Proteomes" id="UP001444661">
    <property type="component" value="Unassembled WGS sequence"/>
</dbReference>
<dbReference type="EMBL" id="JAQQWK010000001">
    <property type="protein sequence ID" value="KAK8055213.1"/>
    <property type="molecule type" value="Genomic_DNA"/>
</dbReference>
<name>A0ABR1U8J9_9PEZI</name>
<evidence type="ECO:0000313" key="2">
    <source>
        <dbReference type="EMBL" id="KAK8055213.1"/>
    </source>
</evidence>
<evidence type="ECO:0000256" key="1">
    <source>
        <dbReference type="SAM" id="SignalP"/>
    </source>
</evidence>
<feature type="chain" id="PRO_5046144750" description="Secreted protein" evidence="1">
    <location>
        <begin position="21"/>
        <end position="125"/>
    </location>
</feature>
<organism evidence="2 3">
    <name type="scientific">Apiospora rasikravindrae</name>
    <dbReference type="NCBI Taxonomy" id="990691"/>
    <lineage>
        <taxon>Eukaryota</taxon>
        <taxon>Fungi</taxon>
        <taxon>Dikarya</taxon>
        <taxon>Ascomycota</taxon>
        <taxon>Pezizomycotina</taxon>
        <taxon>Sordariomycetes</taxon>
        <taxon>Xylariomycetidae</taxon>
        <taxon>Amphisphaeriales</taxon>
        <taxon>Apiosporaceae</taxon>
        <taxon>Apiospora</taxon>
    </lineage>
</organism>
<proteinExistence type="predicted"/>
<reference evidence="2 3" key="1">
    <citation type="submission" date="2023-01" db="EMBL/GenBank/DDBJ databases">
        <title>Analysis of 21 Apiospora genomes using comparative genomics revels a genus with tremendous synthesis potential of carbohydrate active enzymes and secondary metabolites.</title>
        <authorList>
            <person name="Sorensen T."/>
        </authorList>
    </citation>
    <scope>NUCLEOTIDE SEQUENCE [LARGE SCALE GENOMIC DNA]</scope>
    <source>
        <strain evidence="2 3">CBS 33761</strain>
    </source>
</reference>
<protein>
    <recommendedName>
        <fullName evidence="4">Secreted protein</fullName>
    </recommendedName>
</protein>
<accession>A0ABR1U8J9</accession>
<evidence type="ECO:0008006" key="4">
    <source>
        <dbReference type="Google" id="ProtNLM"/>
    </source>
</evidence>
<evidence type="ECO:0000313" key="3">
    <source>
        <dbReference type="Proteomes" id="UP001444661"/>
    </source>
</evidence>
<gene>
    <name evidence="2" type="ORF">PG993_000440</name>
</gene>
<feature type="signal peptide" evidence="1">
    <location>
        <begin position="1"/>
        <end position="20"/>
    </location>
</feature>
<keyword evidence="1" id="KW-0732">Signal</keyword>
<comment type="caution">
    <text evidence="2">The sequence shown here is derived from an EMBL/GenBank/DDBJ whole genome shotgun (WGS) entry which is preliminary data.</text>
</comment>